<accession>A0A1Y6CG64</accession>
<evidence type="ECO:0000256" key="8">
    <source>
        <dbReference type="ARBA" id="ARBA00023065"/>
    </source>
</evidence>
<organism evidence="11 12">
    <name type="scientific">Tistlia consotensis USBA 355</name>
    <dbReference type="NCBI Taxonomy" id="560819"/>
    <lineage>
        <taxon>Bacteria</taxon>
        <taxon>Pseudomonadati</taxon>
        <taxon>Pseudomonadota</taxon>
        <taxon>Alphaproteobacteria</taxon>
        <taxon>Rhodospirillales</taxon>
        <taxon>Rhodovibrionaceae</taxon>
        <taxon>Tistlia</taxon>
    </lineage>
</organism>
<evidence type="ECO:0000256" key="6">
    <source>
        <dbReference type="ARBA" id="ARBA00022906"/>
    </source>
</evidence>
<evidence type="ECO:0000313" key="12">
    <source>
        <dbReference type="Proteomes" id="UP000192917"/>
    </source>
</evidence>
<dbReference type="GO" id="GO:0006829">
    <property type="term" value="P:zinc ion transport"/>
    <property type="evidence" value="ECO:0007669"/>
    <property type="project" value="UniProtKB-KW"/>
</dbReference>
<keyword evidence="3" id="KW-0547">Nucleotide-binding</keyword>
<keyword evidence="9" id="KW-0472">Membrane</keyword>
<dbReference type="InterPro" id="IPR050153">
    <property type="entry name" value="Metal_Ion_Import_ABC"/>
</dbReference>
<name>A0A1Y6CG64_9PROT</name>
<dbReference type="PROSITE" id="PS00211">
    <property type="entry name" value="ABC_TRANSPORTER_1"/>
    <property type="match status" value="1"/>
</dbReference>
<dbReference type="Gene3D" id="3.40.50.300">
    <property type="entry name" value="P-loop containing nucleotide triphosphate hydrolases"/>
    <property type="match status" value="1"/>
</dbReference>
<keyword evidence="5 11" id="KW-0067">ATP-binding</keyword>
<dbReference type="Pfam" id="PF00005">
    <property type="entry name" value="ABC_tran"/>
    <property type="match status" value="1"/>
</dbReference>
<dbReference type="GO" id="GO:0010043">
    <property type="term" value="P:response to zinc ion"/>
    <property type="evidence" value="ECO:0007669"/>
    <property type="project" value="TreeGrafter"/>
</dbReference>
<dbReference type="STRING" id="560819.SAMN05428998_11928"/>
<dbReference type="RefSeq" id="WP_218822902.1">
    <property type="nucleotide sequence ID" value="NZ_FWZX01000019.1"/>
</dbReference>
<evidence type="ECO:0000256" key="7">
    <source>
        <dbReference type="ARBA" id="ARBA00022967"/>
    </source>
</evidence>
<dbReference type="InterPro" id="IPR003439">
    <property type="entry name" value="ABC_transporter-like_ATP-bd"/>
</dbReference>
<keyword evidence="4" id="KW-0862">Zinc</keyword>
<evidence type="ECO:0000259" key="10">
    <source>
        <dbReference type="PROSITE" id="PS50893"/>
    </source>
</evidence>
<dbReference type="SUPFAM" id="SSF52540">
    <property type="entry name" value="P-loop containing nucleoside triphosphate hydrolases"/>
    <property type="match status" value="1"/>
</dbReference>
<feature type="domain" description="ABC transporter" evidence="10">
    <location>
        <begin position="21"/>
        <end position="237"/>
    </location>
</feature>
<gene>
    <name evidence="11" type="ORF">SAMN05428998_11928</name>
</gene>
<keyword evidence="1" id="KW-0813">Transport</keyword>
<dbReference type="GO" id="GO:0005524">
    <property type="term" value="F:ATP binding"/>
    <property type="evidence" value="ECO:0007669"/>
    <property type="project" value="UniProtKB-KW"/>
</dbReference>
<dbReference type="PROSITE" id="PS50893">
    <property type="entry name" value="ABC_TRANSPORTER_2"/>
    <property type="match status" value="1"/>
</dbReference>
<keyword evidence="7" id="KW-1278">Translocase</keyword>
<dbReference type="GO" id="GO:0016887">
    <property type="term" value="F:ATP hydrolysis activity"/>
    <property type="evidence" value="ECO:0007669"/>
    <property type="project" value="InterPro"/>
</dbReference>
<dbReference type="PANTHER" id="PTHR42734:SF9">
    <property type="entry name" value="ZINC IMPORT ATP-BINDING PROTEIN ZNUC"/>
    <property type="match status" value="1"/>
</dbReference>
<dbReference type="EMBL" id="FWZX01000019">
    <property type="protein sequence ID" value="SMF53451.1"/>
    <property type="molecule type" value="Genomic_DNA"/>
</dbReference>
<dbReference type="SMART" id="SM00382">
    <property type="entry name" value="AAA"/>
    <property type="match status" value="1"/>
</dbReference>
<evidence type="ECO:0000256" key="3">
    <source>
        <dbReference type="ARBA" id="ARBA00022741"/>
    </source>
</evidence>
<dbReference type="PANTHER" id="PTHR42734">
    <property type="entry name" value="METAL TRANSPORT SYSTEM ATP-BINDING PROTEIN TM_0124-RELATED"/>
    <property type="match status" value="1"/>
</dbReference>
<dbReference type="InterPro" id="IPR003593">
    <property type="entry name" value="AAA+_ATPase"/>
</dbReference>
<protein>
    <submittedName>
        <fullName evidence="11">Zinc transport system ATP-binding protein</fullName>
    </submittedName>
</protein>
<sequence>MTEGGVTEGGVTGGGVTGILARAEGIAVSFAGRRVLQDVDFLLRRGEIVSLIGPNGAGKSTLVKVLLGLLRPERGRVERAPGLKVGYVPQRLSVDPTLPLTVAGFLSLPDRRPEAQRRQALAEVGVPQLWGAQVHELSGGELQRVMLARAILRGSDLLVLDEPASSVDVAGQAELFELIARVRDRRHCGILLVSHDLHVVMAGADRVVCLNRHVCCTGSPEAVGLDPAFAELFGSSARVLGLYHHHHDHRHDLAGEAEGQATGTEG</sequence>
<dbReference type="InterPro" id="IPR017871">
    <property type="entry name" value="ABC_transporter-like_CS"/>
</dbReference>
<reference evidence="11 12" key="1">
    <citation type="submission" date="2017-04" db="EMBL/GenBank/DDBJ databases">
        <authorList>
            <person name="Afonso C.L."/>
            <person name="Miller P.J."/>
            <person name="Scott M.A."/>
            <person name="Spackman E."/>
            <person name="Goraichik I."/>
            <person name="Dimitrov K.M."/>
            <person name="Suarez D.L."/>
            <person name="Swayne D.E."/>
        </authorList>
    </citation>
    <scope>NUCLEOTIDE SEQUENCE [LARGE SCALE GENOMIC DNA]</scope>
    <source>
        <strain evidence="11 12">USBA 355</strain>
    </source>
</reference>
<evidence type="ECO:0000256" key="4">
    <source>
        <dbReference type="ARBA" id="ARBA00022833"/>
    </source>
</evidence>
<dbReference type="Proteomes" id="UP000192917">
    <property type="component" value="Unassembled WGS sequence"/>
</dbReference>
<evidence type="ECO:0000313" key="11">
    <source>
        <dbReference type="EMBL" id="SMF53451.1"/>
    </source>
</evidence>
<keyword evidence="8" id="KW-0406">Ion transport</keyword>
<evidence type="ECO:0000256" key="9">
    <source>
        <dbReference type="ARBA" id="ARBA00023136"/>
    </source>
</evidence>
<keyword evidence="12" id="KW-1185">Reference proteome</keyword>
<dbReference type="AlphaFoldDB" id="A0A1Y6CG64"/>
<evidence type="ECO:0000256" key="5">
    <source>
        <dbReference type="ARBA" id="ARBA00022840"/>
    </source>
</evidence>
<dbReference type="InterPro" id="IPR027417">
    <property type="entry name" value="P-loop_NTPase"/>
</dbReference>
<keyword evidence="6" id="KW-0864">Zinc transport</keyword>
<proteinExistence type="predicted"/>
<keyword evidence="2" id="KW-1003">Cell membrane</keyword>
<evidence type="ECO:0000256" key="2">
    <source>
        <dbReference type="ARBA" id="ARBA00022475"/>
    </source>
</evidence>
<evidence type="ECO:0000256" key="1">
    <source>
        <dbReference type="ARBA" id="ARBA00022448"/>
    </source>
</evidence>